<protein>
    <recommendedName>
        <fullName evidence="2">CCHC-type domain-containing protein</fullName>
    </recommendedName>
</protein>
<feature type="domain" description="CCHC-type" evidence="2">
    <location>
        <begin position="224"/>
        <end position="240"/>
    </location>
</feature>
<reference evidence="3 4" key="1">
    <citation type="journal article" date="2014" name="Nat. Commun.">
        <title>Klebsormidium flaccidum genome reveals primary factors for plant terrestrial adaptation.</title>
        <authorList>
            <person name="Hori K."/>
            <person name="Maruyama F."/>
            <person name="Fujisawa T."/>
            <person name="Togashi T."/>
            <person name="Yamamoto N."/>
            <person name="Seo M."/>
            <person name="Sato S."/>
            <person name="Yamada T."/>
            <person name="Mori H."/>
            <person name="Tajima N."/>
            <person name="Moriyama T."/>
            <person name="Ikeuchi M."/>
            <person name="Watanabe M."/>
            <person name="Wada H."/>
            <person name="Kobayashi K."/>
            <person name="Saito M."/>
            <person name="Masuda T."/>
            <person name="Sasaki-Sekimoto Y."/>
            <person name="Mashiguchi K."/>
            <person name="Awai K."/>
            <person name="Shimojima M."/>
            <person name="Masuda S."/>
            <person name="Iwai M."/>
            <person name="Nobusawa T."/>
            <person name="Narise T."/>
            <person name="Kondo S."/>
            <person name="Saito H."/>
            <person name="Sato R."/>
            <person name="Murakawa M."/>
            <person name="Ihara Y."/>
            <person name="Oshima-Yamada Y."/>
            <person name="Ohtaka K."/>
            <person name="Satoh M."/>
            <person name="Sonobe K."/>
            <person name="Ishii M."/>
            <person name="Ohtani R."/>
            <person name="Kanamori-Sato M."/>
            <person name="Honoki R."/>
            <person name="Miyazaki D."/>
            <person name="Mochizuki H."/>
            <person name="Umetsu J."/>
            <person name="Higashi K."/>
            <person name="Shibata D."/>
            <person name="Kamiya Y."/>
            <person name="Sato N."/>
            <person name="Nakamura Y."/>
            <person name="Tabata S."/>
            <person name="Ida S."/>
            <person name="Kurokawa K."/>
            <person name="Ohta H."/>
        </authorList>
    </citation>
    <scope>NUCLEOTIDE SEQUENCE [LARGE SCALE GENOMIC DNA]</scope>
    <source>
        <strain evidence="3 4">NIES-2285</strain>
    </source>
</reference>
<dbReference type="PANTHER" id="PTHR47481">
    <property type="match status" value="1"/>
</dbReference>
<evidence type="ECO:0000259" key="2">
    <source>
        <dbReference type="PROSITE" id="PS50158"/>
    </source>
</evidence>
<sequence length="279" mass="30001">MQLPLTHKKLWKGVTDPEGDAERTEEAKALIGLHVRQQHLGAILAAENAKVAWDALEKTYKSKSAARKLQLRHEMSTLKMQLGESVAGYVGRAQDLYRDLLAAGSDMKPEDLSFSVLAGLSSRFEQVVTVLTTTKEELDKVEELLPTLQVFEQRQGLFGEQDSGASGSATAVAYAAKGANFAGKGKGGSGKASMPCHKCGKLGHFARECRSGAREPEKPKTGKKCYTCGSPDHLKKDCPKKEETGGRQGIAFVAGEGPETGRWIVDSGASQHMTGIKNS</sequence>
<dbReference type="EMBL" id="DF238268">
    <property type="protein sequence ID" value="GAQ93136.1"/>
    <property type="molecule type" value="Genomic_DNA"/>
</dbReference>
<dbReference type="SUPFAM" id="SSF57756">
    <property type="entry name" value="Retrovirus zinc finger-like domains"/>
    <property type="match status" value="1"/>
</dbReference>
<accession>A0A1Y1IW59</accession>
<dbReference type="InterPro" id="IPR036875">
    <property type="entry name" value="Znf_CCHC_sf"/>
</dbReference>
<dbReference type="Pfam" id="PF14223">
    <property type="entry name" value="Retrotran_gag_2"/>
    <property type="match status" value="1"/>
</dbReference>
<keyword evidence="1" id="KW-0863">Zinc-finger</keyword>
<gene>
    <name evidence="3" type="ORF">KFL_013190020</name>
</gene>
<name>A0A1Y1IW59_KLENI</name>
<feature type="domain" description="CCHC-type" evidence="2">
    <location>
        <begin position="196"/>
        <end position="211"/>
    </location>
</feature>
<dbReference type="OrthoDB" id="8036051at2759"/>
<dbReference type="InterPro" id="IPR001878">
    <property type="entry name" value="Znf_CCHC"/>
</dbReference>
<organism evidence="3 4">
    <name type="scientific">Klebsormidium nitens</name>
    <name type="common">Green alga</name>
    <name type="synonym">Ulothrix nitens</name>
    <dbReference type="NCBI Taxonomy" id="105231"/>
    <lineage>
        <taxon>Eukaryota</taxon>
        <taxon>Viridiplantae</taxon>
        <taxon>Streptophyta</taxon>
        <taxon>Klebsormidiophyceae</taxon>
        <taxon>Klebsormidiales</taxon>
        <taxon>Klebsormidiaceae</taxon>
        <taxon>Klebsormidium</taxon>
    </lineage>
</organism>
<dbReference type="SMART" id="SM00343">
    <property type="entry name" value="ZnF_C2HC"/>
    <property type="match status" value="2"/>
</dbReference>
<evidence type="ECO:0000313" key="3">
    <source>
        <dbReference type="EMBL" id="GAQ93136.1"/>
    </source>
</evidence>
<dbReference type="Pfam" id="PF00098">
    <property type="entry name" value="zf-CCHC"/>
    <property type="match status" value="2"/>
</dbReference>
<dbReference type="GO" id="GO:0008270">
    <property type="term" value="F:zinc ion binding"/>
    <property type="evidence" value="ECO:0007669"/>
    <property type="project" value="UniProtKB-KW"/>
</dbReference>
<dbReference type="PANTHER" id="PTHR47481:SF14">
    <property type="entry name" value="RETROTRANSPOSON COPIA-LIKE N-TERMINAL DOMAIN-CONTAINING PROTEIN"/>
    <property type="match status" value="1"/>
</dbReference>
<dbReference type="STRING" id="105231.A0A1Y1IW59"/>
<dbReference type="OMA" id="ESITHET"/>
<dbReference type="PROSITE" id="PS50158">
    <property type="entry name" value="ZF_CCHC"/>
    <property type="match status" value="2"/>
</dbReference>
<dbReference type="Proteomes" id="UP000054558">
    <property type="component" value="Unassembled WGS sequence"/>
</dbReference>
<evidence type="ECO:0000313" key="4">
    <source>
        <dbReference type="Proteomes" id="UP000054558"/>
    </source>
</evidence>
<keyword evidence="1" id="KW-0479">Metal-binding</keyword>
<feature type="non-terminal residue" evidence="3">
    <location>
        <position position="279"/>
    </location>
</feature>
<proteinExistence type="predicted"/>
<dbReference type="Gene3D" id="4.10.60.10">
    <property type="entry name" value="Zinc finger, CCHC-type"/>
    <property type="match status" value="1"/>
</dbReference>
<evidence type="ECO:0000256" key="1">
    <source>
        <dbReference type="PROSITE-ProRule" id="PRU00047"/>
    </source>
</evidence>
<dbReference type="GO" id="GO:0003676">
    <property type="term" value="F:nucleic acid binding"/>
    <property type="evidence" value="ECO:0007669"/>
    <property type="project" value="InterPro"/>
</dbReference>
<keyword evidence="4" id="KW-1185">Reference proteome</keyword>
<keyword evidence="1" id="KW-0862">Zinc</keyword>
<dbReference type="AlphaFoldDB" id="A0A1Y1IW59"/>